<dbReference type="Proteomes" id="UP001178288">
    <property type="component" value="Chromosome"/>
</dbReference>
<protein>
    <submittedName>
        <fullName evidence="1">Sporulation protein Cse60</fullName>
    </submittedName>
</protein>
<proteinExistence type="predicted"/>
<dbReference type="AlphaFoldDB" id="A0AA95SJH8"/>
<dbReference type="InterPro" id="IPR020296">
    <property type="entry name" value="Spore_Cse60"/>
</dbReference>
<evidence type="ECO:0000313" key="1">
    <source>
        <dbReference type="EMBL" id="WHY88721.1"/>
    </source>
</evidence>
<reference evidence="1" key="1">
    <citation type="submission" date="2023-05" db="EMBL/GenBank/DDBJ databases">
        <title>Comparative genomics of Bacillaceae isolates and their secondary metabolite potential.</title>
        <authorList>
            <person name="Song L."/>
            <person name="Nielsen L.J."/>
            <person name="Mohite O."/>
            <person name="Xu X."/>
            <person name="Weber T."/>
            <person name="Kovacs A.T."/>
        </authorList>
    </citation>
    <scope>NUCLEOTIDE SEQUENCE</scope>
    <source>
        <strain evidence="1">XLM17</strain>
    </source>
</reference>
<keyword evidence="2" id="KW-1185">Reference proteome</keyword>
<dbReference type="RefSeq" id="WP_082805138.1">
    <property type="nucleotide sequence ID" value="NZ_CP126114.1"/>
</dbReference>
<accession>A0AA95SJH8</accession>
<name>A0AA95SJH8_9BACI</name>
<sequence length="54" mass="6119">MTQVRLIKDGTPATLESNINNFLESIIKHEIIDIKYSSVYNGTTAVYSALIIYR</sequence>
<dbReference type="Pfam" id="PF10957">
    <property type="entry name" value="Spore_Cse60"/>
    <property type="match status" value="1"/>
</dbReference>
<dbReference type="KEGG" id="nnv:QNH39_13165"/>
<gene>
    <name evidence="1" type="ORF">QNH39_13165</name>
</gene>
<dbReference type="EMBL" id="CP126114">
    <property type="protein sequence ID" value="WHY88721.1"/>
    <property type="molecule type" value="Genomic_DNA"/>
</dbReference>
<organism evidence="1 2">
    <name type="scientific">Neobacillus novalis</name>
    <dbReference type="NCBI Taxonomy" id="220687"/>
    <lineage>
        <taxon>Bacteria</taxon>
        <taxon>Bacillati</taxon>
        <taxon>Bacillota</taxon>
        <taxon>Bacilli</taxon>
        <taxon>Bacillales</taxon>
        <taxon>Bacillaceae</taxon>
        <taxon>Neobacillus</taxon>
    </lineage>
</organism>
<evidence type="ECO:0000313" key="2">
    <source>
        <dbReference type="Proteomes" id="UP001178288"/>
    </source>
</evidence>